<accession>A0ABN2XEN5</accession>
<dbReference type="Pfam" id="PF00480">
    <property type="entry name" value="ROK"/>
    <property type="match status" value="1"/>
</dbReference>
<dbReference type="SUPFAM" id="SSF53067">
    <property type="entry name" value="Actin-like ATPase domain"/>
    <property type="match status" value="1"/>
</dbReference>
<reference evidence="2 3" key="1">
    <citation type="journal article" date="2019" name="Int. J. Syst. Evol. Microbiol.">
        <title>The Global Catalogue of Microorganisms (GCM) 10K type strain sequencing project: providing services to taxonomists for standard genome sequencing and annotation.</title>
        <authorList>
            <consortium name="The Broad Institute Genomics Platform"/>
            <consortium name="The Broad Institute Genome Sequencing Center for Infectious Disease"/>
            <person name="Wu L."/>
            <person name="Ma J."/>
        </authorList>
    </citation>
    <scope>NUCLEOTIDE SEQUENCE [LARGE SCALE GENOMIC DNA]</scope>
    <source>
        <strain evidence="2 3">JCM 15914</strain>
    </source>
</reference>
<organism evidence="2 3">
    <name type="scientific">Kocuria atrinae</name>
    <dbReference type="NCBI Taxonomy" id="592377"/>
    <lineage>
        <taxon>Bacteria</taxon>
        <taxon>Bacillati</taxon>
        <taxon>Actinomycetota</taxon>
        <taxon>Actinomycetes</taxon>
        <taxon>Micrococcales</taxon>
        <taxon>Micrococcaceae</taxon>
        <taxon>Kocuria</taxon>
    </lineage>
</organism>
<dbReference type="PANTHER" id="PTHR18964:SF146">
    <property type="entry name" value="POLYPHOSPHATE GLUCOKINASE"/>
    <property type="match status" value="1"/>
</dbReference>
<keyword evidence="3" id="KW-1185">Reference proteome</keyword>
<dbReference type="Gene3D" id="3.30.420.40">
    <property type="match status" value="2"/>
</dbReference>
<comment type="similarity">
    <text evidence="1">Belongs to the ROK (NagC/XylR) family.</text>
</comment>
<dbReference type="InterPro" id="IPR043129">
    <property type="entry name" value="ATPase_NBD"/>
</dbReference>
<dbReference type="EMBL" id="BAAAQA010000002">
    <property type="protein sequence ID" value="GAA2109314.1"/>
    <property type="molecule type" value="Genomic_DNA"/>
</dbReference>
<dbReference type="NCBIfam" id="NF045942">
    <property type="entry name" value="PolPhglucPhase"/>
    <property type="match status" value="1"/>
</dbReference>
<dbReference type="PANTHER" id="PTHR18964">
    <property type="entry name" value="ROK (REPRESSOR, ORF, KINASE) FAMILY"/>
    <property type="match status" value="1"/>
</dbReference>
<comment type="caution">
    <text evidence="2">The sequence shown here is derived from an EMBL/GenBank/DDBJ whole genome shotgun (WGS) entry which is preliminary data.</text>
</comment>
<evidence type="ECO:0000313" key="2">
    <source>
        <dbReference type="EMBL" id="GAA2109314.1"/>
    </source>
</evidence>
<sequence length="279" mass="29451">MSPTNASQAPSTLGIGIDIGGTGTKGGIVDLSTGELVGERFRIPTPKPATPEAVADVVKQIVAELQSRPGAPAPDSHVGIVFPAIIKDGVALSAANVDKSWIGTDVDALMTETLGREVEALNDADGAGLAEAYYGAGRDKTGLVMVITLGTGIGSAMILNGQLVPNAELGHLEIDGHDAETKASAAAREREDLPWKKWAKKRLQRYFSHVEFLFSPSLFIIGGGVSKNSEKFVPYLELKTPVEIAKLRNNAGIVGAALWAQQSRESQVAKTMIDPDKKK</sequence>
<dbReference type="CDD" id="cd24058">
    <property type="entry name" value="ASKHA_NBD_ROK_PPGK"/>
    <property type="match status" value="1"/>
</dbReference>
<evidence type="ECO:0000256" key="1">
    <source>
        <dbReference type="ARBA" id="ARBA00006479"/>
    </source>
</evidence>
<gene>
    <name evidence="2" type="ORF">GCM10009824_03180</name>
</gene>
<evidence type="ECO:0000313" key="3">
    <source>
        <dbReference type="Proteomes" id="UP001500166"/>
    </source>
</evidence>
<name>A0ABN2XEN5_9MICC</name>
<dbReference type="Proteomes" id="UP001500166">
    <property type="component" value="Unassembled WGS sequence"/>
</dbReference>
<proteinExistence type="inferred from homology"/>
<dbReference type="InterPro" id="IPR000600">
    <property type="entry name" value="ROK"/>
</dbReference>
<dbReference type="RefSeq" id="WP_344223315.1">
    <property type="nucleotide sequence ID" value="NZ_BAAAQA010000002.1"/>
</dbReference>
<protein>
    <submittedName>
        <fullName evidence="2">ROK family protein</fullName>
    </submittedName>
</protein>